<name>A0ABN7SGH5_OIKDI</name>
<keyword evidence="8" id="KW-0378">Hydrolase</keyword>
<gene>
    <name evidence="11" type="ORF">OKIOD_LOCUS7955</name>
</gene>
<evidence type="ECO:0000313" key="12">
    <source>
        <dbReference type="Proteomes" id="UP001158576"/>
    </source>
</evidence>
<comment type="cofactor">
    <cofactor evidence="1">
        <name>Zn(2+)</name>
        <dbReference type="ChEBI" id="CHEBI:29105"/>
    </cofactor>
</comment>
<dbReference type="SUPFAM" id="SSF51556">
    <property type="entry name" value="Metallo-dependent hydrolases"/>
    <property type="match status" value="1"/>
</dbReference>
<dbReference type="InterPro" id="IPR001365">
    <property type="entry name" value="A_deaminase_dom"/>
</dbReference>
<feature type="domain" description="Adenosine deaminase" evidence="10">
    <location>
        <begin position="24"/>
        <end position="88"/>
    </location>
</feature>
<dbReference type="PANTHER" id="PTHR11409:SF43">
    <property type="entry name" value="ADENOSINE DEAMINASE"/>
    <property type="match status" value="1"/>
</dbReference>
<evidence type="ECO:0000256" key="9">
    <source>
        <dbReference type="ARBA" id="ARBA00022833"/>
    </source>
</evidence>
<sequence>MSTSQKPFEHVAATFYPTRVFNFPKVELHCHLDGCFRLSSVIKFAKKRSIELPTYDINDLRSYCCLDADEDSSLALFLKKMELFVRVYQGAIRQSPVTGVVGIDIAGEEDIEDSPAFRPHIKAFQYAKEHGIHRTAHAGEAGSAGSVLKAKSLLSAERIGHGYHISRDPDVYKKILRDQTHLECCPISSYRTGAVRIKEQHPIIQFNRDKVNCSLSTDDPGVMLTTLLDDYQLVADFGLSEKNLKIMVS</sequence>
<dbReference type="PANTHER" id="PTHR11409">
    <property type="entry name" value="ADENOSINE DEAMINASE"/>
    <property type="match status" value="1"/>
</dbReference>
<evidence type="ECO:0000256" key="7">
    <source>
        <dbReference type="ARBA" id="ARBA00022723"/>
    </source>
</evidence>
<evidence type="ECO:0000256" key="1">
    <source>
        <dbReference type="ARBA" id="ARBA00001947"/>
    </source>
</evidence>
<reference evidence="11 12" key="1">
    <citation type="submission" date="2021-04" db="EMBL/GenBank/DDBJ databases">
        <authorList>
            <person name="Bliznina A."/>
        </authorList>
    </citation>
    <scope>NUCLEOTIDE SEQUENCE [LARGE SCALE GENOMIC DNA]</scope>
</reference>
<feature type="domain" description="Adenosine deaminase" evidence="10">
    <location>
        <begin position="98"/>
        <end position="245"/>
    </location>
</feature>
<dbReference type="EC" id="3.5.4.4" evidence="5"/>
<organism evidence="11 12">
    <name type="scientific">Oikopleura dioica</name>
    <name type="common">Tunicate</name>
    <dbReference type="NCBI Taxonomy" id="34765"/>
    <lineage>
        <taxon>Eukaryota</taxon>
        <taxon>Metazoa</taxon>
        <taxon>Chordata</taxon>
        <taxon>Tunicata</taxon>
        <taxon>Appendicularia</taxon>
        <taxon>Copelata</taxon>
        <taxon>Oikopleuridae</taxon>
        <taxon>Oikopleura</taxon>
    </lineage>
</organism>
<protein>
    <recommendedName>
        <fullName evidence="6">Adenosine deaminase</fullName>
        <ecNumber evidence="5">3.5.4.4</ecNumber>
    </recommendedName>
</protein>
<keyword evidence="12" id="KW-1185">Reference proteome</keyword>
<dbReference type="Pfam" id="PF00962">
    <property type="entry name" value="A_deaminase"/>
    <property type="match status" value="2"/>
</dbReference>
<evidence type="ECO:0000259" key="10">
    <source>
        <dbReference type="Pfam" id="PF00962"/>
    </source>
</evidence>
<keyword evidence="9" id="KW-0862">Zinc</keyword>
<evidence type="ECO:0000256" key="5">
    <source>
        <dbReference type="ARBA" id="ARBA00012784"/>
    </source>
</evidence>
<keyword evidence="7" id="KW-0479">Metal-binding</keyword>
<dbReference type="EMBL" id="OU015569">
    <property type="protein sequence ID" value="CAG5099271.1"/>
    <property type="molecule type" value="Genomic_DNA"/>
</dbReference>
<evidence type="ECO:0000256" key="3">
    <source>
        <dbReference type="ARBA" id="ARBA00004321"/>
    </source>
</evidence>
<dbReference type="PROSITE" id="PS00485">
    <property type="entry name" value="A_DEAMINASE"/>
    <property type="match status" value="1"/>
</dbReference>
<evidence type="ECO:0000256" key="2">
    <source>
        <dbReference type="ARBA" id="ARBA00004296"/>
    </source>
</evidence>
<proteinExistence type="inferred from homology"/>
<dbReference type="InterPro" id="IPR032466">
    <property type="entry name" value="Metal_Hydrolase"/>
</dbReference>
<evidence type="ECO:0000256" key="4">
    <source>
        <dbReference type="ARBA" id="ARBA00006676"/>
    </source>
</evidence>
<comment type="subcellular location">
    <subcellularLocation>
        <location evidence="2">Cell membrane</location>
        <topology evidence="2">Peripheral membrane protein</topology>
        <orientation evidence="2">Extracellular side</orientation>
    </subcellularLocation>
    <subcellularLocation>
        <location evidence="3">Cytoplasmic vesicle lumen</location>
    </subcellularLocation>
</comment>
<dbReference type="InterPro" id="IPR006650">
    <property type="entry name" value="A/AMP_deam_AS"/>
</dbReference>
<dbReference type="InterPro" id="IPR006330">
    <property type="entry name" value="Ado/ade_deaminase"/>
</dbReference>
<dbReference type="Gene3D" id="3.20.20.140">
    <property type="entry name" value="Metal-dependent hydrolases"/>
    <property type="match status" value="2"/>
</dbReference>
<evidence type="ECO:0000256" key="6">
    <source>
        <dbReference type="ARBA" id="ARBA00018099"/>
    </source>
</evidence>
<evidence type="ECO:0000313" key="11">
    <source>
        <dbReference type="EMBL" id="CAG5099271.1"/>
    </source>
</evidence>
<comment type="similarity">
    <text evidence="4">Belongs to the metallo-dependent hydrolases superfamily. Adenosine and AMP deaminases family.</text>
</comment>
<accession>A0ABN7SGH5</accession>
<evidence type="ECO:0000256" key="8">
    <source>
        <dbReference type="ARBA" id="ARBA00022801"/>
    </source>
</evidence>
<dbReference type="Proteomes" id="UP001158576">
    <property type="component" value="Chromosome XSR"/>
</dbReference>